<keyword evidence="5" id="KW-0456">Lyase</keyword>
<dbReference type="Gene3D" id="3.40.640.10">
    <property type="entry name" value="Type I PLP-dependent aspartate aminotransferase-like (Major domain)"/>
    <property type="match status" value="1"/>
</dbReference>
<gene>
    <name evidence="5" type="ORF">thalar_02986</name>
</gene>
<dbReference type="InterPro" id="IPR004839">
    <property type="entry name" value="Aminotransferase_I/II_large"/>
</dbReference>
<evidence type="ECO:0000313" key="5">
    <source>
        <dbReference type="EMBL" id="EPX77264.1"/>
    </source>
</evidence>
<proteinExistence type="inferred from homology"/>
<organism evidence="5 6">
    <name type="scientific">Litoreibacter arenae DSM 19593</name>
    <dbReference type="NCBI Taxonomy" id="1123360"/>
    <lineage>
        <taxon>Bacteria</taxon>
        <taxon>Pseudomonadati</taxon>
        <taxon>Pseudomonadota</taxon>
        <taxon>Alphaproteobacteria</taxon>
        <taxon>Rhodobacterales</taxon>
        <taxon>Roseobacteraceae</taxon>
        <taxon>Litoreibacter</taxon>
    </lineage>
</organism>
<comment type="caution">
    <text evidence="5">The sequence shown here is derived from an EMBL/GenBank/DDBJ whole genome shotgun (WGS) entry which is preliminary data.</text>
</comment>
<evidence type="ECO:0000256" key="2">
    <source>
        <dbReference type="ARBA" id="ARBA00022898"/>
    </source>
</evidence>
<evidence type="ECO:0000256" key="1">
    <source>
        <dbReference type="ARBA" id="ARBA00001933"/>
    </source>
</evidence>
<dbReference type="EC" id="2.6.1.-" evidence="3"/>
<comment type="cofactor">
    <cofactor evidence="1 3">
        <name>pyridoxal 5'-phosphate</name>
        <dbReference type="ChEBI" id="CHEBI:597326"/>
    </cofactor>
</comment>
<comment type="similarity">
    <text evidence="3">Belongs to the class-I pyridoxal-phosphate-dependent aminotransferase family.</text>
</comment>
<dbReference type="Proteomes" id="UP000015351">
    <property type="component" value="Unassembled WGS sequence"/>
</dbReference>
<dbReference type="InterPro" id="IPR015424">
    <property type="entry name" value="PyrdxlP-dep_Trfase"/>
</dbReference>
<dbReference type="EMBL" id="AONI01000015">
    <property type="protein sequence ID" value="EPX77264.1"/>
    <property type="molecule type" value="Genomic_DNA"/>
</dbReference>
<dbReference type="GO" id="GO:0030170">
    <property type="term" value="F:pyridoxal phosphate binding"/>
    <property type="evidence" value="ECO:0007669"/>
    <property type="project" value="InterPro"/>
</dbReference>
<dbReference type="PROSITE" id="PS00105">
    <property type="entry name" value="AA_TRANSFER_CLASS_1"/>
    <property type="match status" value="1"/>
</dbReference>
<evidence type="ECO:0000256" key="3">
    <source>
        <dbReference type="RuleBase" id="RU000481"/>
    </source>
</evidence>
<dbReference type="PANTHER" id="PTHR42885">
    <property type="entry name" value="HISTIDINOL-PHOSPHATE AMINOTRANSFERASE-RELATED"/>
    <property type="match status" value="1"/>
</dbReference>
<dbReference type="CDD" id="cd00609">
    <property type="entry name" value="AAT_like"/>
    <property type="match status" value="1"/>
</dbReference>
<feature type="domain" description="Aminotransferase class I/classII large" evidence="4">
    <location>
        <begin position="133"/>
        <end position="307"/>
    </location>
</feature>
<dbReference type="PANTHER" id="PTHR42885:SF1">
    <property type="entry name" value="THREONINE-PHOSPHATE DECARBOXYLASE"/>
    <property type="match status" value="1"/>
</dbReference>
<keyword evidence="6" id="KW-1185">Reference proteome</keyword>
<dbReference type="Gene3D" id="3.90.1150.10">
    <property type="entry name" value="Aspartate Aminotransferase, domain 1"/>
    <property type="match status" value="1"/>
</dbReference>
<dbReference type="HOGENOM" id="CLU_017584_3_4_5"/>
<keyword evidence="3" id="KW-0808">Transferase</keyword>
<reference evidence="6" key="1">
    <citation type="journal article" date="2013" name="Stand. Genomic Sci.">
        <title>Genome sequence of the Litoreibacter arenae type strain (DSM 19593(T)), a member of the Roseobacter clade isolated from sea sand.</title>
        <authorList>
            <person name="Riedel T."/>
            <person name="Fiebig A."/>
            <person name="Petersen J."/>
            <person name="Gronow S."/>
            <person name="Kyrpides N.C."/>
            <person name="Goker M."/>
            <person name="Klenk H.P."/>
        </authorList>
    </citation>
    <scope>NUCLEOTIDE SEQUENCE [LARGE SCALE GENOMIC DNA]</scope>
    <source>
        <strain evidence="6">DSM 19593</strain>
    </source>
</reference>
<dbReference type="RefSeq" id="WP_021102335.1">
    <property type="nucleotide sequence ID" value="NZ_KE557314.1"/>
</dbReference>
<sequence length="312" mass="33774">MTETPRDHGGGLDAAVARYGGTRAAWLDLSTGINPVPYPIGEVAPDAWTALPDRAAQDRLIQAARKFWDVPDEAGIIAAPGASALIARMPGVFGGNTATIPAPTYNEHAAAFRATGWAVQERGVADTTVVVHPNNPDGRLWDANDFVGNTIIDESFCDIAPNTSHVGQSRRRDRVVLKSFGKFWGLAGLRLGFAIAHPATIRRLGDMLGPWAVSGPALEIGARALEDADWAKRTRERLEDDTSRLDALMTKSGASVVGGTSLFRLYDVGDAAHWQDKLAQGQVWSRVFPYSDRWLRLGLPAPDRWDMLEAAL</sequence>
<dbReference type="GO" id="GO:0008483">
    <property type="term" value="F:transaminase activity"/>
    <property type="evidence" value="ECO:0007669"/>
    <property type="project" value="UniProtKB-KW"/>
</dbReference>
<evidence type="ECO:0000313" key="6">
    <source>
        <dbReference type="Proteomes" id="UP000015351"/>
    </source>
</evidence>
<keyword evidence="3" id="KW-0032">Aminotransferase</keyword>
<dbReference type="AlphaFoldDB" id="S9RTI1"/>
<name>S9RTI1_9RHOB</name>
<dbReference type="InterPro" id="IPR015421">
    <property type="entry name" value="PyrdxlP-dep_Trfase_major"/>
</dbReference>
<dbReference type="Pfam" id="PF00155">
    <property type="entry name" value="Aminotran_1_2"/>
    <property type="match status" value="1"/>
</dbReference>
<dbReference type="InterPro" id="IPR015422">
    <property type="entry name" value="PyrdxlP-dep_Trfase_small"/>
</dbReference>
<dbReference type="STRING" id="1123360.thalar_02986"/>
<dbReference type="GO" id="GO:0016829">
    <property type="term" value="F:lyase activity"/>
    <property type="evidence" value="ECO:0007669"/>
    <property type="project" value="UniProtKB-KW"/>
</dbReference>
<keyword evidence="2" id="KW-0663">Pyridoxal phosphate</keyword>
<dbReference type="PATRIC" id="fig|1123360.3.peg.2959"/>
<accession>S9RTI1</accession>
<dbReference type="OrthoDB" id="9799304at2"/>
<evidence type="ECO:0000259" key="4">
    <source>
        <dbReference type="Pfam" id="PF00155"/>
    </source>
</evidence>
<protein>
    <recommendedName>
        <fullName evidence="3">Aminotransferase</fullName>
        <ecNumber evidence="3">2.6.1.-</ecNumber>
    </recommendedName>
</protein>
<dbReference type="SUPFAM" id="SSF53383">
    <property type="entry name" value="PLP-dependent transferases"/>
    <property type="match status" value="1"/>
</dbReference>
<dbReference type="eggNOG" id="COG0079">
    <property type="taxonomic scope" value="Bacteria"/>
</dbReference>
<dbReference type="InterPro" id="IPR004838">
    <property type="entry name" value="NHTrfase_class1_PyrdxlP-BS"/>
</dbReference>